<reference evidence="1 2" key="1">
    <citation type="submission" date="2019-03" db="EMBL/GenBank/DDBJ databases">
        <title>Dyadobacter AR-3-6 sp. nov., isolated from arctic soil.</title>
        <authorList>
            <person name="Chaudhary D.K."/>
        </authorList>
    </citation>
    <scope>NUCLEOTIDE SEQUENCE [LARGE SCALE GENOMIC DNA]</scope>
    <source>
        <strain evidence="1 2">AR-3-6</strain>
    </source>
</reference>
<sequence length="321" mass="36133">MKSTVTILGFLTAFVIVWHIKIACCTETKIVGLFKVQPDQPGYTWNIPDSNLIFTVVPPPEPIMTAAHFFWEDNNVVWRENMPHPNYQVISASEVNRWIPLPGYVWENETDGDFSTHWQAGTAHPYAKVVAAEREGDWKPMPGYKFTNEADENLSVIWEPGLQHTSYKAIAAEEAGSWVPMPGYQFVMNGNVWTDLVWTPGLRYDSFKIISDTQPDNFLPYPGYRFVNPGSSLDVIWDPGVIDSDDSTRIAGNLEGTWDNRVIESSFPHEPTSAQHYANAGVGVVVANVAEWIFGKNSFSDYVEEESAKELIRGVVKDVIK</sequence>
<dbReference type="EMBL" id="SMFL01000027">
    <property type="protein sequence ID" value="TDE08305.1"/>
    <property type="molecule type" value="Genomic_DNA"/>
</dbReference>
<dbReference type="RefSeq" id="WP_131962955.1">
    <property type="nucleotide sequence ID" value="NZ_SMFL01000027.1"/>
</dbReference>
<organism evidence="1 2">
    <name type="scientific">Dyadobacter psychrotolerans</name>
    <dbReference type="NCBI Taxonomy" id="2541721"/>
    <lineage>
        <taxon>Bacteria</taxon>
        <taxon>Pseudomonadati</taxon>
        <taxon>Bacteroidota</taxon>
        <taxon>Cytophagia</taxon>
        <taxon>Cytophagales</taxon>
        <taxon>Spirosomataceae</taxon>
        <taxon>Dyadobacter</taxon>
    </lineage>
</organism>
<name>A0A4R5DCP0_9BACT</name>
<gene>
    <name evidence="1" type="ORF">E0F88_32920</name>
</gene>
<proteinExistence type="predicted"/>
<dbReference type="Proteomes" id="UP000294850">
    <property type="component" value="Unassembled WGS sequence"/>
</dbReference>
<dbReference type="AlphaFoldDB" id="A0A4R5DCP0"/>
<comment type="caution">
    <text evidence="1">The sequence shown here is derived from an EMBL/GenBank/DDBJ whole genome shotgun (WGS) entry which is preliminary data.</text>
</comment>
<evidence type="ECO:0000313" key="2">
    <source>
        <dbReference type="Proteomes" id="UP000294850"/>
    </source>
</evidence>
<evidence type="ECO:0000313" key="1">
    <source>
        <dbReference type="EMBL" id="TDE08305.1"/>
    </source>
</evidence>
<protein>
    <submittedName>
        <fullName evidence="1">Uncharacterized protein</fullName>
    </submittedName>
</protein>
<accession>A0A4R5DCP0</accession>
<keyword evidence="2" id="KW-1185">Reference proteome</keyword>
<dbReference type="OrthoDB" id="941199at2"/>